<protein>
    <recommendedName>
        <fullName evidence="10">Peptidase M12B domain-containing protein</fullName>
    </recommendedName>
</protein>
<dbReference type="Gene3D" id="3.40.390.10">
    <property type="entry name" value="Collagenase (Catalytic Domain)"/>
    <property type="match status" value="1"/>
</dbReference>
<evidence type="ECO:0000313" key="12">
    <source>
        <dbReference type="Proteomes" id="UP001195483"/>
    </source>
</evidence>
<keyword evidence="5" id="KW-0482">Metalloprotease</keyword>
<feature type="binding site" evidence="8">
    <location>
        <position position="385"/>
    </location>
    <ligand>
        <name>Zn(2+)</name>
        <dbReference type="ChEBI" id="CHEBI:29105"/>
        <note>catalytic</note>
    </ligand>
</feature>
<evidence type="ECO:0000256" key="3">
    <source>
        <dbReference type="ARBA" id="ARBA00022801"/>
    </source>
</evidence>
<dbReference type="Pfam" id="PF17771">
    <property type="entry name" value="ADAMTS_CR_2"/>
    <property type="match status" value="1"/>
</dbReference>
<dbReference type="Gene3D" id="3.40.1620.60">
    <property type="match status" value="1"/>
</dbReference>
<evidence type="ECO:0000256" key="5">
    <source>
        <dbReference type="ARBA" id="ARBA00023049"/>
    </source>
</evidence>
<dbReference type="Pfam" id="PF01421">
    <property type="entry name" value="Reprolysin"/>
    <property type="match status" value="1"/>
</dbReference>
<evidence type="ECO:0000256" key="7">
    <source>
        <dbReference type="ARBA" id="ARBA00023180"/>
    </source>
</evidence>
<dbReference type="GO" id="GO:0046872">
    <property type="term" value="F:metal ion binding"/>
    <property type="evidence" value="ECO:0007669"/>
    <property type="project" value="UniProtKB-KW"/>
</dbReference>
<dbReference type="AlphaFoldDB" id="A0AAE0SS15"/>
<reference evidence="11" key="2">
    <citation type="journal article" date="2021" name="Genome Biol. Evol.">
        <title>Developing a high-quality reference genome for a parasitic bivalve with doubly uniparental inheritance (Bivalvia: Unionida).</title>
        <authorList>
            <person name="Smith C.H."/>
        </authorList>
    </citation>
    <scope>NUCLEOTIDE SEQUENCE</scope>
    <source>
        <strain evidence="11">CHS0354</strain>
        <tissue evidence="11">Mantle</tissue>
    </source>
</reference>
<dbReference type="PANTHER" id="PTHR11905">
    <property type="entry name" value="ADAM A DISINTEGRIN AND METALLOPROTEASE DOMAIN"/>
    <property type="match status" value="1"/>
</dbReference>
<comment type="caution">
    <text evidence="11">The sequence shown here is derived from an EMBL/GenBank/DDBJ whole genome shotgun (WGS) entry which is preliminary data.</text>
</comment>
<feature type="active site" evidence="8">
    <location>
        <position position="382"/>
    </location>
</feature>
<evidence type="ECO:0000256" key="8">
    <source>
        <dbReference type="PROSITE-ProRule" id="PRU00276"/>
    </source>
</evidence>
<evidence type="ECO:0000256" key="4">
    <source>
        <dbReference type="ARBA" id="ARBA00022833"/>
    </source>
</evidence>
<comment type="caution">
    <text evidence="8">Lacks conserved residue(s) required for the propagation of feature annotation.</text>
</comment>
<accession>A0AAE0SS15</accession>
<organism evidence="11 12">
    <name type="scientific">Potamilus streckersoni</name>
    <dbReference type="NCBI Taxonomy" id="2493646"/>
    <lineage>
        <taxon>Eukaryota</taxon>
        <taxon>Metazoa</taxon>
        <taxon>Spiralia</taxon>
        <taxon>Lophotrochozoa</taxon>
        <taxon>Mollusca</taxon>
        <taxon>Bivalvia</taxon>
        <taxon>Autobranchia</taxon>
        <taxon>Heteroconchia</taxon>
        <taxon>Palaeoheterodonta</taxon>
        <taxon>Unionida</taxon>
        <taxon>Unionoidea</taxon>
        <taxon>Unionidae</taxon>
        <taxon>Ambleminae</taxon>
        <taxon>Lampsilini</taxon>
        <taxon>Potamilus</taxon>
    </lineage>
</organism>
<keyword evidence="3" id="KW-0378">Hydrolase</keyword>
<name>A0AAE0SS15_9BIVA</name>
<feature type="domain" description="Peptidase M12B" evidence="10">
    <location>
        <begin position="222"/>
        <end position="435"/>
    </location>
</feature>
<reference evidence="11" key="3">
    <citation type="submission" date="2023-05" db="EMBL/GenBank/DDBJ databases">
        <authorList>
            <person name="Smith C.H."/>
        </authorList>
    </citation>
    <scope>NUCLEOTIDE SEQUENCE</scope>
    <source>
        <strain evidence="11">CHS0354</strain>
        <tissue evidence="11">Mantle</tissue>
    </source>
</reference>
<keyword evidence="2 8" id="KW-0479">Metal-binding</keyword>
<dbReference type="GO" id="GO:0006509">
    <property type="term" value="P:membrane protein ectodomain proteolysis"/>
    <property type="evidence" value="ECO:0007669"/>
    <property type="project" value="TreeGrafter"/>
</dbReference>
<reference evidence="11" key="1">
    <citation type="journal article" date="2021" name="Genome Biol. Evol.">
        <title>A High-Quality Reference Genome for a Parasitic Bivalve with Doubly Uniparental Inheritance (Bivalvia: Unionida).</title>
        <authorList>
            <person name="Smith C.H."/>
        </authorList>
    </citation>
    <scope>NUCLEOTIDE SEQUENCE</scope>
    <source>
        <strain evidence="11">CHS0354</strain>
    </source>
</reference>
<evidence type="ECO:0000259" key="10">
    <source>
        <dbReference type="PROSITE" id="PS50215"/>
    </source>
</evidence>
<dbReference type="SUPFAM" id="SSF55486">
    <property type="entry name" value="Metalloproteases ('zincins'), catalytic domain"/>
    <property type="match status" value="1"/>
</dbReference>
<feature type="binding site" evidence="8">
    <location>
        <position position="381"/>
    </location>
    <ligand>
        <name>Zn(2+)</name>
        <dbReference type="ChEBI" id="CHEBI:29105"/>
        <note>catalytic</note>
    </ligand>
</feature>
<keyword evidence="4 8" id="KW-0862">Zinc</keyword>
<keyword evidence="7" id="KW-0325">Glycoprotein</keyword>
<evidence type="ECO:0000256" key="2">
    <source>
        <dbReference type="ARBA" id="ARBA00022723"/>
    </source>
</evidence>
<keyword evidence="9" id="KW-0732">Signal</keyword>
<dbReference type="InterPro" id="IPR024079">
    <property type="entry name" value="MetalloPept_cat_dom_sf"/>
</dbReference>
<feature type="chain" id="PRO_5042070443" description="Peptidase M12B domain-containing protein" evidence="9">
    <location>
        <begin position="19"/>
        <end position="577"/>
    </location>
</feature>
<dbReference type="Proteomes" id="UP001195483">
    <property type="component" value="Unassembled WGS sequence"/>
</dbReference>
<keyword evidence="6" id="KW-1015">Disulfide bond</keyword>
<evidence type="ECO:0000256" key="9">
    <source>
        <dbReference type="SAM" id="SignalP"/>
    </source>
</evidence>
<dbReference type="GO" id="GO:0004222">
    <property type="term" value="F:metalloendopeptidase activity"/>
    <property type="evidence" value="ECO:0007669"/>
    <property type="project" value="InterPro"/>
</dbReference>
<dbReference type="EMBL" id="JAEAOA010001490">
    <property type="protein sequence ID" value="KAK3596704.1"/>
    <property type="molecule type" value="Genomic_DNA"/>
</dbReference>
<evidence type="ECO:0000256" key="6">
    <source>
        <dbReference type="ARBA" id="ARBA00023157"/>
    </source>
</evidence>
<sequence length="577" mass="65444">MNDCHFIVLFCTVAVLGAETSEFVWLRDLNNDARKRHLNLGLSDELRFQLNRGEKSINLHLKENPHVRADTDMYVVEALPDGTRRAVKEPFTGKVESKYYHDIDNSAAFTVRCVKRANGPCARTLEGSLRIGNKYFHIDSVSYLSNVDGIYMNREYHDTPHVIREEMANHEDIHLTNDKIEPSVDEEEVVNKRFLLNLRRSLENLNIKDSSLDRNKRATNVYGVELLVTVDPPVWQKFYALANNDTENAMNRVREYVSQVINGVALTYKSIKGRSFSIDITLKAITVVKNEADGPYEKAKLFKEDGMLSINDLDYLSAFADWVVEAPGIPSRSDFDVALMLTGYNLIGSSGISYLRTVCTEYGVAITKEMGYFHTMIVASHELGHNLGADHDSVVGCPRGNIMWMNLRELMNQYSHMAWEFSKCSIDAFEKTLAQNSCVKDEATFYDEEEYDNYNKFYPGQIYSPEDQCKIAFGQDSYICSIPTPDKICVSLKCYNPQNRFCSNLVAADGTQCGTGNEWCIDGLCVSKQNQECEDLGYMDLTCADIRSSYSSKSKFCSKWSLRCCDTCSNLVTGQER</sequence>
<gene>
    <name evidence="11" type="ORF">CHS0354_025000</name>
</gene>
<keyword evidence="1" id="KW-0645">Protease</keyword>
<feature type="binding site" evidence="8">
    <location>
        <position position="391"/>
    </location>
    <ligand>
        <name>Zn(2+)</name>
        <dbReference type="ChEBI" id="CHEBI:29105"/>
        <note>catalytic</note>
    </ligand>
</feature>
<proteinExistence type="predicted"/>
<evidence type="ECO:0000313" key="11">
    <source>
        <dbReference type="EMBL" id="KAK3596704.1"/>
    </source>
</evidence>
<dbReference type="InterPro" id="IPR001590">
    <property type="entry name" value="Peptidase_M12B"/>
</dbReference>
<dbReference type="PANTHER" id="PTHR11905:SF159">
    <property type="entry name" value="ADAM METALLOPROTEASE"/>
    <property type="match status" value="1"/>
</dbReference>
<dbReference type="PROSITE" id="PS50215">
    <property type="entry name" value="ADAM_MEPRO"/>
    <property type="match status" value="1"/>
</dbReference>
<keyword evidence="12" id="KW-1185">Reference proteome</keyword>
<feature type="signal peptide" evidence="9">
    <location>
        <begin position="1"/>
        <end position="18"/>
    </location>
</feature>
<evidence type="ECO:0000256" key="1">
    <source>
        <dbReference type="ARBA" id="ARBA00022670"/>
    </source>
</evidence>
<dbReference type="InterPro" id="IPR041645">
    <property type="entry name" value="ADAMTS_CR_2"/>
</dbReference>